<feature type="repeat" description="ANK" evidence="3">
    <location>
        <begin position="239"/>
        <end position="266"/>
    </location>
</feature>
<feature type="repeat" description="ANK" evidence="3">
    <location>
        <begin position="366"/>
        <end position="398"/>
    </location>
</feature>
<name>A0ABR2XXS6_9PEZI</name>
<dbReference type="PROSITE" id="PS50297">
    <property type="entry name" value="ANK_REP_REGION"/>
    <property type="match status" value="9"/>
</dbReference>
<feature type="repeat" description="ANK" evidence="3">
    <location>
        <begin position="142"/>
        <end position="174"/>
    </location>
</feature>
<evidence type="ECO:0008006" key="6">
    <source>
        <dbReference type="Google" id="ProtNLM"/>
    </source>
</evidence>
<dbReference type="Pfam" id="PF13857">
    <property type="entry name" value="Ank_5"/>
    <property type="match status" value="1"/>
</dbReference>
<keyword evidence="5" id="KW-1185">Reference proteome</keyword>
<evidence type="ECO:0000313" key="5">
    <source>
        <dbReference type="Proteomes" id="UP001465668"/>
    </source>
</evidence>
<dbReference type="Gene3D" id="1.25.40.20">
    <property type="entry name" value="Ankyrin repeat-containing domain"/>
    <property type="match status" value="5"/>
</dbReference>
<dbReference type="InterPro" id="IPR002110">
    <property type="entry name" value="Ankyrin_rpt"/>
</dbReference>
<dbReference type="PANTHER" id="PTHR24161:SF121">
    <property type="entry name" value="M-PHASE PHOSPHOPROTEIN 8"/>
    <property type="match status" value="1"/>
</dbReference>
<dbReference type="Pfam" id="PF12796">
    <property type="entry name" value="Ank_2"/>
    <property type="match status" value="3"/>
</dbReference>
<gene>
    <name evidence="4" type="ORF">SCAR479_04559</name>
</gene>
<feature type="repeat" description="ANK" evidence="3">
    <location>
        <begin position="300"/>
        <end position="332"/>
    </location>
</feature>
<accession>A0ABR2XXS6</accession>
<organism evidence="4 5">
    <name type="scientific">Seiridium cardinale</name>
    <dbReference type="NCBI Taxonomy" id="138064"/>
    <lineage>
        <taxon>Eukaryota</taxon>
        <taxon>Fungi</taxon>
        <taxon>Dikarya</taxon>
        <taxon>Ascomycota</taxon>
        <taxon>Pezizomycotina</taxon>
        <taxon>Sordariomycetes</taxon>
        <taxon>Xylariomycetidae</taxon>
        <taxon>Amphisphaeriales</taxon>
        <taxon>Sporocadaceae</taxon>
        <taxon>Seiridium</taxon>
    </lineage>
</organism>
<feature type="repeat" description="ANK" evidence="3">
    <location>
        <begin position="175"/>
        <end position="207"/>
    </location>
</feature>
<dbReference type="PANTHER" id="PTHR24161">
    <property type="entry name" value="ANK_REP_REGION DOMAIN-CONTAINING PROTEIN-RELATED"/>
    <property type="match status" value="1"/>
</dbReference>
<dbReference type="InterPro" id="IPR036770">
    <property type="entry name" value="Ankyrin_rpt-contain_sf"/>
</dbReference>
<reference evidence="4 5" key="1">
    <citation type="submission" date="2024-02" db="EMBL/GenBank/DDBJ databases">
        <title>First draft genome assembly of two strains of Seiridium cardinale.</title>
        <authorList>
            <person name="Emiliani G."/>
            <person name="Scali E."/>
        </authorList>
    </citation>
    <scope>NUCLEOTIDE SEQUENCE [LARGE SCALE GENOMIC DNA]</scope>
    <source>
        <strain evidence="4 5">BM-138-000479</strain>
    </source>
</reference>
<feature type="repeat" description="ANK" evidence="3">
    <location>
        <begin position="75"/>
        <end position="107"/>
    </location>
</feature>
<feature type="repeat" description="ANK" evidence="3">
    <location>
        <begin position="108"/>
        <end position="140"/>
    </location>
</feature>
<dbReference type="EMBL" id="JARVKM010000015">
    <property type="protein sequence ID" value="KAK9778537.1"/>
    <property type="molecule type" value="Genomic_DNA"/>
</dbReference>
<dbReference type="SUPFAM" id="SSF48403">
    <property type="entry name" value="Ankyrin repeat"/>
    <property type="match status" value="2"/>
</dbReference>
<evidence type="ECO:0000313" key="4">
    <source>
        <dbReference type="EMBL" id="KAK9778537.1"/>
    </source>
</evidence>
<dbReference type="PRINTS" id="PR01415">
    <property type="entry name" value="ANKYRIN"/>
</dbReference>
<feature type="repeat" description="ANK" evidence="3">
    <location>
        <begin position="267"/>
        <end position="299"/>
    </location>
</feature>
<evidence type="ECO:0000256" key="3">
    <source>
        <dbReference type="PROSITE-ProRule" id="PRU00023"/>
    </source>
</evidence>
<dbReference type="SMART" id="SM00248">
    <property type="entry name" value="ANK"/>
    <property type="match status" value="15"/>
</dbReference>
<comment type="caution">
    <text evidence="4">The sequence shown here is derived from an EMBL/GenBank/DDBJ whole genome shotgun (WGS) entry which is preliminary data.</text>
</comment>
<proteinExistence type="predicted"/>
<evidence type="ECO:0000256" key="1">
    <source>
        <dbReference type="ARBA" id="ARBA00022737"/>
    </source>
</evidence>
<keyword evidence="1" id="KW-0677">Repeat</keyword>
<dbReference type="PROSITE" id="PS50088">
    <property type="entry name" value="ANK_REPEAT"/>
    <property type="match status" value="10"/>
</dbReference>
<keyword evidence="2 3" id="KW-0040">ANK repeat</keyword>
<feature type="repeat" description="ANK" evidence="3">
    <location>
        <begin position="41"/>
        <end position="73"/>
    </location>
</feature>
<evidence type="ECO:0000256" key="2">
    <source>
        <dbReference type="ARBA" id="ARBA00023043"/>
    </source>
</evidence>
<feature type="repeat" description="ANK" evidence="3">
    <location>
        <begin position="333"/>
        <end position="365"/>
    </location>
</feature>
<sequence length="571" mass="61831">MAADLCPWEAGHLVAAATGDVAKLQEELEKGADVDRPDHEYERTALFWAADRGYEDAVQLLISHGADVNFSEPNHGRTPLLAAITNGHEAVARHLIQSGARVDTGDTSRETPLIVAARDGHVSLVSLLLGAGVDVDAKEGHGDRTALSLAAANGHRDIVELLLQNNATPSLADCTGRKPLAWAIEQGHNEIVPILLSRDADAASTDTDTLPYVVEHGLKNETLFSAYVNLVNVPDGERLDWALERGYSSVVKQLLEQGADPEHKNNTGKTPLIVAAEEGYFGLVELLLEMNVEVESRDEEGRTPLSYAAEKGHAEIVTLLLDKGADLHSEDDQEMTPLTVAALRGYESIVSLLLERGADADHWDNGGFSPLVHAALDGHAGVVSMLLERGVDPNTRDKEESKSVMTWAASGGHSAVVQLLLAKTVSPNDEETDQTPLAGALDNSIDSHDYSIVKLLLQHGAQPFSEVYRDNVPPLVVAVSNGLDELVALFLMVDPASNEAKQEHVKEAICEAVEWEKESLLDLLFEHYAPVDLDAETPLDWAREEYCGSKQAVRVLSKYFPEHANAIDSED</sequence>
<dbReference type="Proteomes" id="UP001465668">
    <property type="component" value="Unassembled WGS sequence"/>
</dbReference>
<protein>
    <recommendedName>
        <fullName evidence="6">Ankyrin</fullName>
    </recommendedName>
</protein>